<organism evidence="2 3">
    <name type="scientific">Pyrrhoderma noxium</name>
    <dbReference type="NCBI Taxonomy" id="2282107"/>
    <lineage>
        <taxon>Eukaryota</taxon>
        <taxon>Fungi</taxon>
        <taxon>Dikarya</taxon>
        <taxon>Basidiomycota</taxon>
        <taxon>Agaricomycotina</taxon>
        <taxon>Agaricomycetes</taxon>
        <taxon>Hymenochaetales</taxon>
        <taxon>Hymenochaetaceae</taxon>
        <taxon>Pyrrhoderma</taxon>
    </lineage>
</organism>
<reference evidence="2 3" key="1">
    <citation type="journal article" date="2017" name="Mol. Ecol.">
        <title>Comparative and population genomic landscape of Phellinus noxius: A hypervariable fungus causing root rot in trees.</title>
        <authorList>
            <person name="Chung C.L."/>
            <person name="Lee T.J."/>
            <person name="Akiba M."/>
            <person name="Lee H.H."/>
            <person name="Kuo T.H."/>
            <person name="Liu D."/>
            <person name="Ke H.M."/>
            <person name="Yokoi T."/>
            <person name="Roa M.B."/>
            <person name="Lu M.J."/>
            <person name="Chang Y.Y."/>
            <person name="Ann P.J."/>
            <person name="Tsai J.N."/>
            <person name="Chen C.Y."/>
            <person name="Tzean S.S."/>
            <person name="Ota Y."/>
            <person name="Hattori T."/>
            <person name="Sahashi N."/>
            <person name="Liou R.F."/>
            <person name="Kikuchi T."/>
            <person name="Tsai I.J."/>
        </authorList>
    </citation>
    <scope>NUCLEOTIDE SEQUENCE [LARGE SCALE GENOMIC DNA]</scope>
    <source>
        <strain evidence="2 3">FFPRI411160</strain>
    </source>
</reference>
<dbReference type="AlphaFoldDB" id="A0A286U7G4"/>
<accession>A0A286U7G4</accession>
<feature type="compositionally biased region" description="Basic and acidic residues" evidence="1">
    <location>
        <begin position="168"/>
        <end position="186"/>
    </location>
</feature>
<gene>
    <name evidence="2" type="ORF">PNOK_0921800</name>
</gene>
<evidence type="ECO:0000256" key="1">
    <source>
        <dbReference type="SAM" id="MobiDB-lite"/>
    </source>
</evidence>
<dbReference type="OrthoDB" id="10681266at2759"/>
<dbReference type="Proteomes" id="UP000217199">
    <property type="component" value="Unassembled WGS sequence"/>
</dbReference>
<proteinExistence type="predicted"/>
<evidence type="ECO:0000313" key="2">
    <source>
        <dbReference type="EMBL" id="PAV15454.1"/>
    </source>
</evidence>
<dbReference type="InParanoid" id="A0A286U7G4"/>
<keyword evidence="3" id="KW-1185">Reference proteome</keyword>
<name>A0A286U7G4_9AGAM</name>
<evidence type="ECO:0000313" key="3">
    <source>
        <dbReference type="Proteomes" id="UP000217199"/>
    </source>
</evidence>
<feature type="region of interest" description="Disordered" evidence="1">
    <location>
        <begin position="89"/>
        <end position="108"/>
    </location>
</feature>
<protein>
    <submittedName>
        <fullName evidence="2">Uncharacterized protein</fullName>
    </submittedName>
</protein>
<feature type="region of interest" description="Disordered" evidence="1">
    <location>
        <begin position="147"/>
        <end position="203"/>
    </location>
</feature>
<sequence length="203" mass="22155">MTEHLNFKIETKKPDHLTLTFVSKSSFLSPVREDMNTQGQNPAKNMDMHPTYNREMRPTNAQVRGDAALGAEPQYHGQLQSEHNIQPGVYQQSTQPAPPPTHPHHDMMGAQTQPIAATSAAGQRHQGFGSGQGNVVMGKLQQAAGMALSDDEMRARGLQRESQGTARIQEREAAKLEKSAAARRAEGANIDSSAPMGYSNPRM</sequence>
<dbReference type="EMBL" id="NBII01000010">
    <property type="protein sequence ID" value="PAV15454.1"/>
    <property type="molecule type" value="Genomic_DNA"/>
</dbReference>
<comment type="caution">
    <text evidence="2">The sequence shown here is derived from an EMBL/GenBank/DDBJ whole genome shotgun (WGS) entry which is preliminary data.</text>
</comment>